<gene>
    <name evidence="1" type="primary">175</name>
</gene>
<dbReference type="OrthoDB" id="2370at10239"/>
<sequence>MFAKHFERPAFRPALNIGCLMDVSTGKYEQGKHGEMIMNGGLGSLTGIASRPNNFKTALGVYMLAMVRRAFPGSYSMVYDTEGTLNPDARFTALAASIKELQGINWADDEQFVFTDLSRYTGDEFFKLFRTALAEKEKAEKDHLRTTPFLDVNGNNKKCLYPTTGFIDSFSKFIVTAVSDMYEKNAIGASGNNTDAMTNGKAKNQLFNQLPQVCAKTGTYMILTAHVGDIIQMEMYPTDKRNLSEMKKDTVLKGVSSGFYSLPNNVWDVMSNKPLLNKDKMPVYPLDNSTAIEGDSDLRILEVKNLRGKGGITGLPFTLIVSQTEGIMPSLSEFHYCKEAGYGIGGNLQNYYLELMPDVKLSRTTVRKKLNDNPALQRAVEIQSEMLQLIQFQRWTDVPDPKELYEGLKAMGYDWDVILNQTRGYWVCEEDEHLVEKKFLSTFDLIRMLRSEYKPYWMSDADKAKIIPLDLAKAAA</sequence>
<dbReference type="GeneID" id="26643703"/>
<organism evidence="1 2">
    <name type="scientific">Pseudomonas phage PhiPA3</name>
    <name type="common">Pseudomonas aeruginosa phage PhiPA3</name>
    <dbReference type="NCBI Taxonomy" id="998086"/>
    <lineage>
        <taxon>Viruses</taxon>
        <taxon>Duplodnaviria</taxon>
        <taxon>Heunggongvirae</taxon>
        <taxon>Uroviricota</taxon>
        <taxon>Caudoviricetes</taxon>
        <taxon>Chimalliviridae</taxon>
        <taxon>Miltoncavirus</taxon>
        <taxon>Miltoncavirus PhiPA3</taxon>
    </lineage>
</organism>
<dbReference type="Proteomes" id="UP000008388">
    <property type="component" value="Segment"/>
</dbReference>
<evidence type="ECO:0000313" key="2">
    <source>
        <dbReference type="Proteomes" id="UP000008388"/>
    </source>
</evidence>
<dbReference type="RefSeq" id="YP_009217254.1">
    <property type="nucleotide sequence ID" value="NC_028999.1"/>
</dbReference>
<name>F8SK48_BPPA3</name>
<dbReference type="KEGG" id="vg:26643703"/>
<keyword evidence="2" id="KW-1185">Reference proteome</keyword>
<reference evidence="1 2" key="1">
    <citation type="journal article" date="2011" name="Microbiology">
        <title>The Pseudomonas aeruginosa generalized transducing phage phiPA3 is a new member of the phiKZ-like group of 'jumbo' phages, and infects model laboratory strains and clinical isolates from cystic fibrosis patients.</title>
        <authorList>
            <person name="Monson R."/>
            <person name="Foulds I."/>
            <person name="Foweraker J."/>
            <person name="Welch M."/>
            <person name="Salmond G.P."/>
        </authorList>
    </citation>
    <scope>NUCLEOTIDE SEQUENCE [LARGE SCALE GENOMIC DNA]</scope>
</reference>
<proteinExistence type="predicted"/>
<evidence type="ECO:0000313" key="1">
    <source>
        <dbReference type="EMBL" id="AEH03598.1"/>
    </source>
</evidence>
<organismHost>
    <name type="scientific">Pseudomonas aeruginosa</name>
    <dbReference type="NCBI Taxonomy" id="287"/>
</organismHost>
<dbReference type="InterPro" id="IPR027417">
    <property type="entry name" value="P-loop_NTPase"/>
</dbReference>
<dbReference type="EMBL" id="HQ630627">
    <property type="protein sequence ID" value="AEH03598.1"/>
    <property type="molecule type" value="Genomic_DNA"/>
</dbReference>
<accession>F8SK48</accession>
<protein>
    <submittedName>
        <fullName evidence="1">Putative UvsX protein</fullName>
    </submittedName>
</protein>
<dbReference type="Gene3D" id="3.40.50.300">
    <property type="entry name" value="P-loop containing nucleotide triphosphate hydrolases"/>
    <property type="match status" value="1"/>
</dbReference>